<keyword evidence="2" id="KW-1185">Reference proteome</keyword>
<dbReference type="EMBL" id="MU155277">
    <property type="protein sequence ID" value="KAF9476929.1"/>
    <property type="molecule type" value="Genomic_DNA"/>
</dbReference>
<gene>
    <name evidence="1" type="ORF">BDN70DRAFT_881777</name>
</gene>
<organism evidence="1 2">
    <name type="scientific">Pholiota conissans</name>
    <dbReference type="NCBI Taxonomy" id="109636"/>
    <lineage>
        <taxon>Eukaryota</taxon>
        <taxon>Fungi</taxon>
        <taxon>Dikarya</taxon>
        <taxon>Basidiomycota</taxon>
        <taxon>Agaricomycotina</taxon>
        <taxon>Agaricomycetes</taxon>
        <taxon>Agaricomycetidae</taxon>
        <taxon>Agaricales</taxon>
        <taxon>Agaricineae</taxon>
        <taxon>Strophariaceae</taxon>
        <taxon>Pholiota</taxon>
    </lineage>
</organism>
<dbReference type="AlphaFoldDB" id="A0A9P5YWV3"/>
<reference evidence="1" key="1">
    <citation type="submission" date="2020-11" db="EMBL/GenBank/DDBJ databases">
        <authorList>
            <consortium name="DOE Joint Genome Institute"/>
            <person name="Ahrendt S."/>
            <person name="Riley R."/>
            <person name="Andreopoulos W."/>
            <person name="Labutti K."/>
            <person name="Pangilinan J."/>
            <person name="Ruiz-Duenas F.J."/>
            <person name="Barrasa J.M."/>
            <person name="Sanchez-Garcia M."/>
            <person name="Camarero S."/>
            <person name="Miyauchi S."/>
            <person name="Serrano A."/>
            <person name="Linde D."/>
            <person name="Babiker R."/>
            <person name="Drula E."/>
            <person name="Ayuso-Fernandez I."/>
            <person name="Pacheco R."/>
            <person name="Padilla G."/>
            <person name="Ferreira P."/>
            <person name="Barriuso J."/>
            <person name="Kellner H."/>
            <person name="Castanera R."/>
            <person name="Alfaro M."/>
            <person name="Ramirez L."/>
            <person name="Pisabarro A.G."/>
            <person name="Kuo A."/>
            <person name="Tritt A."/>
            <person name="Lipzen A."/>
            <person name="He G."/>
            <person name="Yan M."/>
            <person name="Ng V."/>
            <person name="Cullen D."/>
            <person name="Martin F."/>
            <person name="Rosso M.-N."/>
            <person name="Henrissat B."/>
            <person name="Hibbett D."/>
            <person name="Martinez A.T."/>
            <person name="Grigoriev I.V."/>
        </authorList>
    </citation>
    <scope>NUCLEOTIDE SEQUENCE</scope>
    <source>
        <strain evidence="1">CIRM-BRFM 674</strain>
    </source>
</reference>
<protein>
    <submittedName>
        <fullName evidence="1">Uncharacterized protein</fullName>
    </submittedName>
</protein>
<evidence type="ECO:0000313" key="2">
    <source>
        <dbReference type="Proteomes" id="UP000807469"/>
    </source>
</evidence>
<proteinExistence type="predicted"/>
<name>A0A9P5YWV3_9AGAR</name>
<evidence type="ECO:0000313" key="1">
    <source>
        <dbReference type="EMBL" id="KAF9476929.1"/>
    </source>
</evidence>
<dbReference type="OrthoDB" id="411857at2759"/>
<accession>A0A9P5YWV3</accession>
<dbReference type="Proteomes" id="UP000807469">
    <property type="component" value="Unassembled WGS sequence"/>
</dbReference>
<sequence length="64" mass="7060">MHAATQIFVQLSLQIPIAIPVYRYLILVSSNNGQIEQAGIFKSFLEAGTPNGLARFCARRPVKT</sequence>
<comment type="caution">
    <text evidence="1">The sequence shown here is derived from an EMBL/GenBank/DDBJ whole genome shotgun (WGS) entry which is preliminary data.</text>
</comment>